<comment type="subcellular location">
    <subcellularLocation>
        <location evidence="1">Nucleus</location>
        <location evidence="1">Nucleolus</location>
    </subcellularLocation>
</comment>
<dbReference type="Pfam" id="PF09420">
    <property type="entry name" value="Nop16"/>
    <property type="match status" value="1"/>
</dbReference>
<accession>A0A1L8DHV3</accession>
<organism evidence="5">
    <name type="scientific">Nyssomyia neivai</name>
    <dbReference type="NCBI Taxonomy" id="330878"/>
    <lineage>
        <taxon>Eukaryota</taxon>
        <taxon>Metazoa</taxon>
        <taxon>Ecdysozoa</taxon>
        <taxon>Arthropoda</taxon>
        <taxon>Hexapoda</taxon>
        <taxon>Insecta</taxon>
        <taxon>Pterygota</taxon>
        <taxon>Neoptera</taxon>
        <taxon>Endopterygota</taxon>
        <taxon>Diptera</taxon>
        <taxon>Nematocera</taxon>
        <taxon>Psychodoidea</taxon>
        <taxon>Psychodidae</taxon>
        <taxon>Nyssomyia</taxon>
    </lineage>
</organism>
<reference evidence="5" key="1">
    <citation type="submission" date="2016-12" db="EMBL/GenBank/DDBJ databases">
        <title>An insight into the sialome and mialome of the sand fly, Nyssomyia neivai.</title>
        <authorList>
            <person name="Sebastian V."/>
            <person name="Goulart T.M."/>
            <person name="Oliveira W."/>
            <person name="Calvo E."/>
            <person name="Oliveira L.F."/>
            <person name="Pinto M.C."/>
            <person name="Rosselino A.M."/>
            <person name="Ribeiro J.M."/>
        </authorList>
    </citation>
    <scope>NUCLEOTIDE SEQUENCE</scope>
</reference>
<dbReference type="PANTHER" id="PTHR13243">
    <property type="entry name" value="HSPC111 PROTEIN-RELATED"/>
    <property type="match status" value="1"/>
</dbReference>
<dbReference type="InterPro" id="IPR019002">
    <property type="entry name" value="Ribosome_biogenesis_Nop16"/>
</dbReference>
<dbReference type="GO" id="GO:0042273">
    <property type="term" value="P:ribosomal large subunit biogenesis"/>
    <property type="evidence" value="ECO:0007669"/>
    <property type="project" value="TreeGrafter"/>
</dbReference>
<dbReference type="PANTHER" id="PTHR13243:SF1">
    <property type="entry name" value="NUCLEOLAR PROTEIN 16"/>
    <property type="match status" value="1"/>
</dbReference>
<protein>
    <recommendedName>
        <fullName evidence="3">Nucleolar protein 16</fullName>
    </recommendedName>
</protein>
<evidence type="ECO:0000256" key="1">
    <source>
        <dbReference type="ARBA" id="ARBA00004604"/>
    </source>
</evidence>
<dbReference type="AlphaFoldDB" id="A0A1L8DHV3"/>
<evidence type="ECO:0000313" key="5">
    <source>
        <dbReference type="EMBL" id="JAV05957.1"/>
    </source>
</evidence>
<name>A0A1L8DHV3_9DIPT</name>
<proteinExistence type="inferred from homology"/>
<keyword evidence="4" id="KW-0539">Nucleus</keyword>
<sequence>MVKVRKQRMKKTYNYSANRKRFNKKQLKDGKIKCPEVQDAWEKNRPVSKNFRNMGLSSDANAAIPFRKTQKERVRVIRENLTAGNIPTEIASNARDEVKRRKRKGKKPSKGFVVEKLEENANAPRESGFRYSKGQETLISYYLDKYKLNYRAMVCDRKNAEQETWKQLRRKIRKFLSIQEHTDKYLKTRNLERLTFEEDTDESD</sequence>
<comment type="similarity">
    <text evidence="2">Belongs to the NOP16 family.</text>
</comment>
<evidence type="ECO:0000256" key="2">
    <source>
        <dbReference type="ARBA" id="ARBA00008479"/>
    </source>
</evidence>
<evidence type="ECO:0000256" key="3">
    <source>
        <dbReference type="ARBA" id="ARBA00015522"/>
    </source>
</evidence>
<dbReference type="GO" id="GO:0005730">
    <property type="term" value="C:nucleolus"/>
    <property type="evidence" value="ECO:0007669"/>
    <property type="project" value="UniProtKB-SubCell"/>
</dbReference>
<evidence type="ECO:0000256" key="4">
    <source>
        <dbReference type="ARBA" id="ARBA00023242"/>
    </source>
</evidence>
<dbReference type="EMBL" id="GFDF01008127">
    <property type="protein sequence ID" value="JAV05957.1"/>
    <property type="molecule type" value="Transcribed_RNA"/>
</dbReference>